<dbReference type="PANTHER" id="PTHR11365">
    <property type="entry name" value="5-OXOPROLINASE RELATED"/>
    <property type="match status" value="1"/>
</dbReference>
<name>A0A5B8U4V1_9ACTN</name>
<keyword evidence="5" id="KW-1185">Reference proteome</keyword>
<dbReference type="KEGG" id="bsol:FSW04_11465"/>
<accession>A0A5B8U4V1</accession>
<dbReference type="Pfam" id="PF05378">
    <property type="entry name" value="Hydant_A_N"/>
    <property type="match status" value="1"/>
</dbReference>
<evidence type="ECO:0000313" key="5">
    <source>
        <dbReference type="Proteomes" id="UP000321805"/>
    </source>
</evidence>
<feature type="domain" description="Hydantoinase A/oxoprolinase" evidence="1">
    <location>
        <begin position="217"/>
        <end position="502"/>
    </location>
</feature>
<dbReference type="InterPro" id="IPR008040">
    <property type="entry name" value="Hydant_A_N"/>
</dbReference>
<dbReference type="InterPro" id="IPR002821">
    <property type="entry name" value="Hydantoinase_A"/>
</dbReference>
<dbReference type="PANTHER" id="PTHR11365:SF23">
    <property type="entry name" value="HYPOTHETICAL 5-OXOPROLINASE (EUROFUNG)-RELATED"/>
    <property type="match status" value="1"/>
</dbReference>
<dbReference type="InterPro" id="IPR049517">
    <property type="entry name" value="ACX-like_C"/>
</dbReference>
<evidence type="ECO:0000259" key="3">
    <source>
        <dbReference type="Pfam" id="PF19278"/>
    </source>
</evidence>
<feature type="domain" description="Hydantoinase/oxoprolinase N-terminal" evidence="2">
    <location>
        <begin position="15"/>
        <end position="196"/>
    </location>
</feature>
<proteinExistence type="predicted"/>
<feature type="domain" description="Acetophenone carboxylase-like C-terminal" evidence="3">
    <location>
        <begin position="520"/>
        <end position="693"/>
    </location>
</feature>
<organism evidence="4 5">
    <name type="scientific">Baekduia soli</name>
    <dbReference type="NCBI Taxonomy" id="496014"/>
    <lineage>
        <taxon>Bacteria</taxon>
        <taxon>Bacillati</taxon>
        <taxon>Actinomycetota</taxon>
        <taxon>Thermoleophilia</taxon>
        <taxon>Solirubrobacterales</taxon>
        <taxon>Baekduiaceae</taxon>
        <taxon>Baekduia</taxon>
    </lineage>
</organism>
<evidence type="ECO:0000259" key="2">
    <source>
        <dbReference type="Pfam" id="PF05378"/>
    </source>
</evidence>
<sequence>MTESGTNGSGGQAFIGVDVGGTHTDVSVIYEGRVERGKALTTYDDFSRGVLEAVGVAAKTYGLSMEDLLARTQLFINGTTVVTNAITQLRGSRVGVLITNGFGDAFRLAGGPRTTEIDDHLQLNVPDLVDRQAIADIDERIDWSGAVLVPLDVEQVKAQAKHLVEEVGVDALSICFLWSHANTAHEVAARDAIKEIYPDLFVTMSHGVFPVEGETRRWTTAVLNSFVQASADVYLTSLNEKLRTAGLTGGLAFFQGLGGGISLEKAREYPLGLLGSGPAAGAIGSNELAKRMGKKRVLLGDMGGTSFDTGIIVDNEIHIDKNLQLGPFMTGVNIVDVVSVGAGGGSIGWVSERGVPQVGPHSAGSTPGPAALDRGGEQPTVTDAMVTLGFIDPDNYLGGRVKLKPEKSREVLDRVFGERFGWSTEESAAAMHDLVVVNMANAVREVSVGKGHDPREFLFLAYGGTLPLFASQIAERLNIGTIVIPRNSSVFCALGLLSSDYVMRFDQGVGWDLSKPEGVDRVNAIAERMVAEAIAQMESEGFPREQIEVQRTADVRFHGQAYELTLPMPARTLNSDDAGQVFDDFLATYERTYGEGTAWKGVPASLINYSVTVIGRQDRPEMGVAVSGNGTHAVPVRETRQVFLPTERHLDEVPIIDDAAFEVGSKVEGPAIIDAVDTTVYLPPGTRAERDAYMNYVLTR</sequence>
<dbReference type="AlphaFoldDB" id="A0A5B8U4V1"/>
<dbReference type="GO" id="GO:0017168">
    <property type="term" value="F:5-oxoprolinase (ATP-hydrolyzing) activity"/>
    <property type="evidence" value="ECO:0007669"/>
    <property type="project" value="TreeGrafter"/>
</dbReference>
<dbReference type="Proteomes" id="UP000321805">
    <property type="component" value="Chromosome"/>
</dbReference>
<reference evidence="4 5" key="1">
    <citation type="journal article" date="2018" name="J. Microbiol.">
        <title>Baekduia soli gen. nov., sp. nov., a novel bacterium isolated from the soil of Baekdu Mountain and proposal of a novel family name, Baekduiaceae fam. nov.</title>
        <authorList>
            <person name="An D.S."/>
            <person name="Siddiqi M.Z."/>
            <person name="Kim K.H."/>
            <person name="Yu H.S."/>
            <person name="Im W.T."/>
        </authorList>
    </citation>
    <scope>NUCLEOTIDE SEQUENCE [LARGE SCALE GENOMIC DNA]</scope>
    <source>
        <strain evidence="4 5">BR7-21</strain>
    </source>
</reference>
<dbReference type="InterPro" id="IPR045079">
    <property type="entry name" value="Oxoprolinase-like"/>
</dbReference>
<evidence type="ECO:0000259" key="1">
    <source>
        <dbReference type="Pfam" id="PF01968"/>
    </source>
</evidence>
<dbReference type="OrthoDB" id="9768323at2"/>
<dbReference type="EMBL" id="CP042430">
    <property type="protein sequence ID" value="QEC48124.1"/>
    <property type="molecule type" value="Genomic_DNA"/>
</dbReference>
<gene>
    <name evidence="4" type="ORF">FSW04_11465</name>
</gene>
<dbReference type="GO" id="GO:0006749">
    <property type="term" value="P:glutathione metabolic process"/>
    <property type="evidence" value="ECO:0007669"/>
    <property type="project" value="TreeGrafter"/>
</dbReference>
<dbReference type="Pfam" id="PF19278">
    <property type="entry name" value="Hydant_A_C"/>
    <property type="match status" value="1"/>
</dbReference>
<dbReference type="Pfam" id="PF01968">
    <property type="entry name" value="Hydantoinase_A"/>
    <property type="match status" value="1"/>
</dbReference>
<evidence type="ECO:0000313" key="4">
    <source>
        <dbReference type="EMBL" id="QEC48124.1"/>
    </source>
</evidence>
<dbReference type="GO" id="GO:0005829">
    <property type="term" value="C:cytosol"/>
    <property type="evidence" value="ECO:0007669"/>
    <property type="project" value="TreeGrafter"/>
</dbReference>
<dbReference type="RefSeq" id="WP_146919317.1">
    <property type="nucleotide sequence ID" value="NZ_CP042430.1"/>
</dbReference>
<protein>
    <submittedName>
        <fullName evidence="4">Hydantoinase/oxoprolinase family protein</fullName>
    </submittedName>
</protein>